<protein>
    <submittedName>
        <fullName evidence="2">Uncharacterized protein</fullName>
    </submittedName>
</protein>
<proteinExistence type="predicted"/>
<gene>
    <name evidence="2" type="ORF">K0M31_004117</name>
</gene>
<dbReference type="Proteomes" id="UP001177670">
    <property type="component" value="Unassembled WGS sequence"/>
</dbReference>
<name>A0AA40FYI5_9HYME</name>
<keyword evidence="1" id="KW-0472">Membrane</keyword>
<evidence type="ECO:0000313" key="2">
    <source>
        <dbReference type="EMBL" id="KAK1127586.1"/>
    </source>
</evidence>
<sequence length="101" mass="12045">MNFFFYKKIYIVERVCKRNNCNSLICVVTHFMVNIIISQVQYLIKDKQNIIIIFIFMKVKQILNSEDCDAFSGINILFALCTGHRKQYFARKFLINVKYAF</sequence>
<organism evidence="2 3">
    <name type="scientific">Melipona bicolor</name>
    <dbReference type="NCBI Taxonomy" id="60889"/>
    <lineage>
        <taxon>Eukaryota</taxon>
        <taxon>Metazoa</taxon>
        <taxon>Ecdysozoa</taxon>
        <taxon>Arthropoda</taxon>
        <taxon>Hexapoda</taxon>
        <taxon>Insecta</taxon>
        <taxon>Pterygota</taxon>
        <taxon>Neoptera</taxon>
        <taxon>Endopterygota</taxon>
        <taxon>Hymenoptera</taxon>
        <taxon>Apocrita</taxon>
        <taxon>Aculeata</taxon>
        <taxon>Apoidea</taxon>
        <taxon>Anthophila</taxon>
        <taxon>Apidae</taxon>
        <taxon>Melipona</taxon>
    </lineage>
</organism>
<evidence type="ECO:0000256" key="1">
    <source>
        <dbReference type="SAM" id="Phobius"/>
    </source>
</evidence>
<dbReference type="AlphaFoldDB" id="A0AA40FYI5"/>
<keyword evidence="1" id="KW-0812">Transmembrane</keyword>
<dbReference type="EMBL" id="JAHYIQ010000012">
    <property type="protein sequence ID" value="KAK1127586.1"/>
    <property type="molecule type" value="Genomic_DNA"/>
</dbReference>
<reference evidence="2" key="1">
    <citation type="submission" date="2021-10" db="EMBL/GenBank/DDBJ databases">
        <title>Melipona bicolor Genome sequencing and assembly.</title>
        <authorList>
            <person name="Araujo N.S."/>
            <person name="Arias M.C."/>
        </authorList>
    </citation>
    <scope>NUCLEOTIDE SEQUENCE</scope>
    <source>
        <strain evidence="2">USP_2M_L1-L4_2017</strain>
        <tissue evidence="2">Whole body</tissue>
    </source>
</reference>
<comment type="caution">
    <text evidence="2">The sequence shown here is derived from an EMBL/GenBank/DDBJ whole genome shotgun (WGS) entry which is preliminary data.</text>
</comment>
<accession>A0AA40FYI5</accession>
<evidence type="ECO:0000313" key="3">
    <source>
        <dbReference type="Proteomes" id="UP001177670"/>
    </source>
</evidence>
<keyword evidence="1" id="KW-1133">Transmembrane helix</keyword>
<feature type="transmembrane region" description="Helical" evidence="1">
    <location>
        <begin position="21"/>
        <end position="44"/>
    </location>
</feature>
<keyword evidence="3" id="KW-1185">Reference proteome</keyword>